<name>A0A6I3IZI2_9ACTN</name>
<organism evidence="2 3">
    <name type="scientific">Nocardioides marmotae</name>
    <dbReference type="NCBI Taxonomy" id="2663857"/>
    <lineage>
        <taxon>Bacteria</taxon>
        <taxon>Bacillati</taxon>
        <taxon>Actinomycetota</taxon>
        <taxon>Actinomycetes</taxon>
        <taxon>Propionibacteriales</taxon>
        <taxon>Nocardioidaceae</taxon>
        <taxon>Nocardioides</taxon>
    </lineage>
</organism>
<keyword evidence="3" id="KW-1185">Reference proteome</keyword>
<evidence type="ECO:0000313" key="3">
    <source>
        <dbReference type="Proteomes" id="UP000433406"/>
    </source>
</evidence>
<evidence type="ECO:0000259" key="1">
    <source>
        <dbReference type="PROSITE" id="PS51671"/>
    </source>
</evidence>
<dbReference type="PROSITE" id="PS51671">
    <property type="entry name" value="ACT"/>
    <property type="match status" value="2"/>
</dbReference>
<evidence type="ECO:0000313" key="2">
    <source>
        <dbReference type="EMBL" id="MTB94111.1"/>
    </source>
</evidence>
<proteinExistence type="predicted"/>
<comment type="caution">
    <text evidence="2">The sequence shown here is derived from an EMBL/GenBank/DDBJ whole genome shotgun (WGS) entry which is preliminary data.</text>
</comment>
<dbReference type="AlphaFoldDB" id="A0A6I3IZI2"/>
<sequence length="176" mass="17737">MSTPAPLHAVTVLGHDRPGIIAETTGRLADLGLNLEDSTMTLLRGHFAMMLLCAGDAEATAIEAALQPLTADGTLTVTVRDVPQEDAAGPAGTSWVLTVHGGDRPGIVSSVVARVAAVGGNITDLTTRLAGELYLLVAEIDLPAGADVPALEAAVTAAAAELGVGATLRAVEADEL</sequence>
<dbReference type="EMBL" id="WLCI01000003">
    <property type="protein sequence ID" value="MTB94111.1"/>
    <property type="molecule type" value="Genomic_DNA"/>
</dbReference>
<gene>
    <name evidence="2" type="ORF">GGQ22_03355</name>
</gene>
<dbReference type="RefSeq" id="WP_171896165.1">
    <property type="nucleotide sequence ID" value="NZ_CP053660.1"/>
</dbReference>
<protein>
    <submittedName>
        <fullName evidence="2">Amino acid-binding protein</fullName>
    </submittedName>
</protein>
<dbReference type="InterPro" id="IPR045865">
    <property type="entry name" value="ACT-like_dom_sf"/>
</dbReference>
<feature type="domain" description="ACT" evidence="1">
    <location>
        <begin position="96"/>
        <end position="173"/>
    </location>
</feature>
<feature type="domain" description="ACT" evidence="1">
    <location>
        <begin position="9"/>
        <end position="84"/>
    </location>
</feature>
<dbReference type="InterPro" id="IPR002912">
    <property type="entry name" value="ACT_dom"/>
</dbReference>
<reference evidence="2 3" key="1">
    <citation type="submission" date="2019-10" db="EMBL/GenBank/DDBJ databases">
        <title>Nocardioides novel species isolated from the excrement of Marmot.</title>
        <authorList>
            <person name="Zhang G."/>
        </authorList>
    </citation>
    <scope>NUCLEOTIDE SEQUENCE [LARGE SCALE GENOMIC DNA]</scope>
    <source>
        <strain evidence="3">zg-579</strain>
    </source>
</reference>
<dbReference type="Gene3D" id="3.30.70.260">
    <property type="match status" value="2"/>
</dbReference>
<dbReference type="PANTHER" id="PTHR34875:SF6">
    <property type="entry name" value="UPF0237 PROTEIN MJ1558"/>
    <property type="match status" value="1"/>
</dbReference>
<dbReference type="Proteomes" id="UP000433406">
    <property type="component" value="Unassembled WGS sequence"/>
</dbReference>
<dbReference type="SUPFAM" id="SSF55021">
    <property type="entry name" value="ACT-like"/>
    <property type="match status" value="2"/>
</dbReference>
<dbReference type="PANTHER" id="PTHR34875">
    <property type="entry name" value="UPF0237 PROTEIN MJ1558"/>
    <property type="match status" value="1"/>
</dbReference>
<dbReference type="InterPro" id="IPR050990">
    <property type="entry name" value="UPF0237/GcvR_regulator"/>
</dbReference>
<dbReference type="Pfam" id="PF13740">
    <property type="entry name" value="ACT_6"/>
    <property type="match status" value="2"/>
</dbReference>
<accession>A0A6I3IZI2</accession>